<keyword evidence="4" id="KW-1185">Reference proteome</keyword>
<proteinExistence type="predicted"/>
<accession>A0A372LXP7</accession>
<gene>
    <name evidence="3" type="ORF">DY218_27870</name>
</gene>
<dbReference type="OrthoDB" id="4333582at2"/>
<dbReference type="EMBL" id="QUAK01000201">
    <property type="protein sequence ID" value="RFU83426.1"/>
    <property type="molecule type" value="Genomic_DNA"/>
</dbReference>
<keyword evidence="2" id="KW-0472">Membrane</keyword>
<comment type="caution">
    <text evidence="3">The sequence shown here is derived from an EMBL/GenBank/DDBJ whole genome shotgun (WGS) entry which is preliminary data.</text>
</comment>
<protein>
    <recommendedName>
        <fullName evidence="5">LPXTG cell wall anchor domain-containing protein</fullName>
    </recommendedName>
</protein>
<name>A0A372LXP7_9ACTN</name>
<reference evidence="3 4" key="1">
    <citation type="submission" date="2018-08" db="EMBL/GenBank/DDBJ databases">
        <title>Isolation, diversity and antifungal activity of Actinobacteria from wheat.</title>
        <authorList>
            <person name="Han C."/>
        </authorList>
    </citation>
    <scope>NUCLEOTIDE SEQUENCE [LARGE SCALE GENOMIC DNA]</scope>
    <source>
        <strain evidence="3 4">NEAU-YY421</strain>
    </source>
</reference>
<dbReference type="Proteomes" id="UP000263094">
    <property type="component" value="Unassembled WGS sequence"/>
</dbReference>
<evidence type="ECO:0008006" key="5">
    <source>
        <dbReference type="Google" id="ProtNLM"/>
    </source>
</evidence>
<evidence type="ECO:0000313" key="3">
    <source>
        <dbReference type="EMBL" id="RFU83426.1"/>
    </source>
</evidence>
<evidence type="ECO:0000256" key="2">
    <source>
        <dbReference type="SAM" id="Phobius"/>
    </source>
</evidence>
<dbReference type="AlphaFoldDB" id="A0A372LXP7"/>
<evidence type="ECO:0000256" key="1">
    <source>
        <dbReference type="SAM" id="MobiDB-lite"/>
    </source>
</evidence>
<sequence length="223" mass="22897">MDIEGLPGRIAAGSGWHRFSLTATNTSDTALGEIFFLAGASADEAGEDVFKNKQVEVQAYDPDGKTWETVGTDGYAVGFVGWTDELKPGRTIDIPMRLNVKAGAPAGTGFSLGGSVYLDDTGECAGFGDVAYRFRIVAPGTETGGSKPQEGGKVPVTDRKPTDRKPASHRPSGTEVTAVTGDLASTGTSSMLPTVALIGGIAVVAGAGVVYAVRRRGSGDRGA</sequence>
<feature type="region of interest" description="Disordered" evidence="1">
    <location>
        <begin position="140"/>
        <end position="179"/>
    </location>
</feature>
<feature type="transmembrane region" description="Helical" evidence="2">
    <location>
        <begin position="191"/>
        <end position="213"/>
    </location>
</feature>
<organism evidence="3 4">
    <name type="scientific">Streptomyces triticagri</name>
    <dbReference type="NCBI Taxonomy" id="2293568"/>
    <lineage>
        <taxon>Bacteria</taxon>
        <taxon>Bacillati</taxon>
        <taxon>Actinomycetota</taxon>
        <taxon>Actinomycetes</taxon>
        <taxon>Kitasatosporales</taxon>
        <taxon>Streptomycetaceae</taxon>
        <taxon>Streptomyces</taxon>
    </lineage>
</organism>
<evidence type="ECO:0000313" key="4">
    <source>
        <dbReference type="Proteomes" id="UP000263094"/>
    </source>
</evidence>
<keyword evidence="2" id="KW-1133">Transmembrane helix</keyword>
<feature type="compositionally biased region" description="Basic and acidic residues" evidence="1">
    <location>
        <begin position="156"/>
        <end position="166"/>
    </location>
</feature>
<keyword evidence="2" id="KW-0812">Transmembrane</keyword>